<reference evidence="15" key="1">
    <citation type="submission" date="2021-08" db="EMBL/GenBank/DDBJ databases">
        <title>WGS assembly of Ceratopteris richardii.</title>
        <authorList>
            <person name="Marchant D.B."/>
            <person name="Chen G."/>
            <person name="Jenkins J."/>
            <person name="Shu S."/>
            <person name="Leebens-Mack J."/>
            <person name="Grimwood J."/>
            <person name="Schmutz J."/>
            <person name="Soltis P."/>
            <person name="Soltis D."/>
            <person name="Chen Z.-H."/>
        </authorList>
    </citation>
    <scope>NUCLEOTIDE SEQUENCE</scope>
    <source>
        <strain evidence="15">Whitten #5841</strain>
        <tissue evidence="15">Leaf</tissue>
    </source>
</reference>
<evidence type="ECO:0000256" key="2">
    <source>
        <dbReference type="ARBA" id="ARBA00004906"/>
    </source>
</evidence>
<keyword evidence="5" id="KW-0132">Cell division</keyword>
<sequence length="1793" mass="198781">MEWELKSLRVLGLFQPFGLTAERLQSSSEFSYSLFDPQLAQSEPSSHDAHSVLNHDEELFIHGNRVVWSAGQQVRKRFTTSSTVIQAAWCRFSSVKEPLLCVLCSESLATFTPAGEMTVIPFPHAMASIWPVPSGLFLQSAPAENTFLCSTMSTSSASNKFSQTNIPRPLASLSHLVLQHPLEELQDLQYEENGSMYSLADANEQIIWTNGDVHYVVTYHKGTSKHSIWRLIHLHSEEDFTLNGAKVVQLYPLEHTNNFSMRRVWQDESARRVAEQVLLATGDSMPILCFLMKESQELVAFSLCSNEESNCNTVTTWTIHAVAAVPVVATRPWLRQSGKQFDLITLSADGNLFLYRGKHQLCQLKFPWSTLNMMEQQTNDRKKECIVALGDPVQGRLNVITSSGQVYRCSMNHHPASALVASCMMALEEGLESSLHLKLLSSLWSHSCLQEKNISEWGDGLGVDVDVEWVFFVDLLTKWCRGSSVPQEKQPMPSSSWEFLLRSNIHSKNKGAFARLTAPLLRYEEVHEAEAHQGYDHIQYKDILTQILIILHAVYEDYKLNTLHWRDLEALASLLGRIALALHEWNYLDHYARDFPGLFGFFKGLRSPISWKSLKLPFNVFCCLEDIIRTGRPINFDNTLPSFYRNKDCACVNLTRKVLSFYELLTCKGEVARVLPSGLHVEIAHGSFSTPEQRLVLAMVGENFSLADLDRLPAGVSLLLRHASNSCREAPPSDWCKAAYVLVGREDLALMFTQKQTESKPTYLAAPYMLHLQPVPSITCETLTYENATTENVSAVDKAIDGMEHMFNGTIQLRFGCDLRLNEVRRLLCSSKPVAVRMANPPDVTDPDMVAQQQAQLWQLAQRTTSLPFGRGAFTLATMRTLLTEVLSIPKLVLAGCLPSQHDAMVNLDPSTGNLSDLTSWPEFHNGVAAGLRLAPCQDKITRTWIVYNRPEEPSFSHAGLLMSLGLQGHLRVLAATDVYRYLSQEHEATTVGILLGMAAAYRGTMDSAISKILYLHIPARHPPSFPELELPTLMQSAALMAVGLLYQGSAHRLTTEILLAEIGRKPGCDNVLEREGYALAAGLALGLVTLGKGKSAWGLADMSIEGRLLHYMSGGTEPGEGRHLTHDAASGNAFSSISRGSDDLYQNNGQVMEGSIVNLDVTAPGATLALGLMFLKTNCEEVAARLATPDTHFALEYVRPDFILIRVVARNLVLWDSVQATENWVQTQIPAIVKEYIGSSLKEKEGSDTYSGEVDMEALAQAHVNILAGVCLSIGLRYAGTCSSEAQQLLHHYALYFLKEKRSAALVGGTVGPDGKCSYVDRGTLETCLNVAVLSLSVVMAGSGHIGTLKLLRYLRRRGDTSGAISYGNHMAINMALGFLFLGGGTTTFATSNSAIAALLIALYPRFPTAPNDHRCHLQAFRHLYVLATEARYIETIDVDTGLPVYVPLEVTLRETASHAETTFCQVTPCLLPERYMLKRVQVCGPRYWPQDIRLTPCDLPWWESNDLSNPFCKGILLVKRKVGARSYDDDPIGSRSLLSRTFEKTLKAVKVSPAVNENLKVDEIVSTFSADPSLRAFAHMICTNSGSQFEEFCLQALLECVGADKPALLQAYLSFYTVVEEMIREVRGQPVCSTSLPYRSLYLCSLKISLAYTEAIGTHSLELQGEPILQRTFIAALAIQVDDLLKPQSPPDHGVISDASRHVTDLCNYFHSFQNDYSWICPTDPFTLAYYLQWYNVPCPSVISEGLQQLGSLFTLFSTKTDPSPSMPLLALVLPGTKAKALVQINQLLGC</sequence>
<comment type="subcellular location">
    <subcellularLocation>
        <location evidence="1">Nucleus</location>
    </subcellularLocation>
</comment>
<comment type="pathway">
    <text evidence="2">Protein modification; protein ubiquitination.</text>
</comment>
<dbReference type="InterPro" id="IPR041221">
    <property type="entry name" value="APC1_C"/>
</dbReference>
<evidence type="ECO:0000256" key="5">
    <source>
        <dbReference type="ARBA" id="ARBA00022618"/>
    </source>
</evidence>
<evidence type="ECO:0000259" key="12">
    <source>
        <dbReference type="Pfam" id="PF18122"/>
    </source>
</evidence>
<keyword evidence="16" id="KW-1185">Reference proteome</keyword>
<dbReference type="PANTHER" id="PTHR12827">
    <property type="entry name" value="MEIOTIC CHECKPOINT REGULATOR TSG24 FAMILY MEMBER"/>
    <property type="match status" value="1"/>
</dbReference>
<feature type="domain" description="Anaphase-promoting complex subunit 1 middle" evidence="13">
    <location>
        <begin position="544"/>
        <end position="598"/>
    </location>
</feature>
<comment type="caution">
    <text evidence="15">The sequence shown here is derived from an EMBL/GenBank/DDBJ whole genome shotgun (WGS) entry which is preliminary data.</text>
</comment>
<evidence type="ECO:0000256" key="1">
    <source>
        <dbReference type="ARBA" id="ARBA00004123"/>
    </source>
</evidence>
<comment type="similarity">
    <text evidence="3">Belongs to the APC1 family.</text>
</comment>
<dbReference type="FunFam" id="1.25.10.10:FF:000211">
    <property type="entry name" value="Anaphase-promoting complex subunit 1"/>
    <property type="match status" value="1"/>
</dbReference>
<feature type="domain" description="Anaphase-promoting complex subunit 1 N-terminal" evidence="11">
    <location>
        <begin position="256"/>
        <end position="475"/>
    </location>
</feature>
<gene>
    <name evidence="15" type="ORF">KP509_30G071400</name>
</gene>
<evidence type="ECO:0000256" key="7">
    <source>
        <dbReference type="ARBA" id="ARBA00022776"/>
    </source>
</evidence>
<dbReference type="Pfam" id="PF18122">
    <property type="entry name" value="APC1_C"/>
    <property type="match status" value="1"/>
</dbReference>
<dbReference type="GO" id="GO:0005680">
    <property type="term" value="C:anaphase-promoting complex"/>
    <property type="evidence" value="ECO:0007669"/>
    <property type="project" value="InterPro"/>
</dbReference>
<dbReference type="OMA" id="MQPPDSR"/>
<dbReference type="GO" id="GO:0031145">
    <property type="term" value="P:anaphase-promoting complex-dependent catabolic process"/>
    <property type="evidence" value="ECO:0007669"/>
    <property type="project" value="TreeGrafter"/>
</dbReference>
<evidence type="ECO:0000256" key="8">
    <source>
        <dbReference type="ARBA" id="ARBA00022786"/>
    </source>
</evidence>
<evidence type="ECO:0000313" key="15">
    <source>
        <dbReference type="EMBL" id="KAH7290968.1"/>
    </source>
</evidence>
<name>A0A8T2R5E0_CERRI</name>
<feature type="domain" description="Anaphase-promoting complex subunit 1 beta-sandwich" evidence="14">
    <location>
        <begin position="1434"/>
        <end position="1495"/>
    </location>
</feature>
<keyword evidence="9" id="KW-0539">Nucleus</keyword>
<accession>A0A8T2R5E0</accession>
<dbReference type="GO" id="GO:0007091">
    <property type="term" value="P:metaphase/anaphase transition of mitotic cell cycle"/>
    <property type="evidence" value="ECO:0007669"/>
    <property type="project" value="TreeGrafter"/>
</dbReference>
<evidence type="ECO:0000256" key="4">
    <source>
        <dbReference type="ARBA" id="ARBA00016070"/>
    </source>
</evidence>
<keyword evidence="6" id="KW-0677">Repeat</keyword>
<dbReference type="EMBL" id="CM035435">
    <property type="protein sequence ID" value="KAH7290968.1"/>
    <property type="molecule type" value="Genomic_DNA"/>
</dbReference>
<dbReference type="OrthoDB" id="26401at2759"/>
<dbReference type="GO" id="GO:0060090">
    <property type="term" value="F:molecular adaptor activity"/>
    <property type="evidence" value="ECO:0007669"/>
    <property type="project" value="TreeGrafter"/>
</dbReference>
<dbReference type="InterPro" id="IPR011989">
    <property type="entry name" value="ARM-like"/>
</dbReference>
<dbReference type="InterPro" id="IPR049255">
    <property type="entry name" value="Apc1_N"/>
</dbReference>
<dbReference type="Pfam" id="PF12859">
    <property type="entry name" value="ANAPC1"/>
    <property type="match status" value="2"/>
</dbReference>
<keyword evidence="7" id="KW-0498">Mitosis</keyword>
<dbReference type="GO" id="GO:0070979">
    <property type="term" value="P:protein K11-linked ubiquitination"/>
    <property type="evidence" value="ECO:0007669"/>
    <property type="project" value="TreeGrafter"/>
</dbReference>
<dbReference type="GO" id="GO:0051301">
    <property type="term" value="P:cell division"/>
    <property type="evidence" value="ECO:0007669"/>
    <property type="project" value="UniProtKB-KW"/>
</dbReference>
<evidence type="ECO:0000256" key="10">
    <source>
        <dbReference type="ARBA" id="ARBA00023306"/>
    </source>
</evidence>
<feature type="domain" description="Anaphase-promoting complex subunit 1 N-terminal" evidence="11">
    <location>
        <begin position="28"/>
        <end position="163"/>
    </location>
</feature>
<evidence type="ECO:0000256" key="6">
    <source>
        <dbReference type="ARBA" id="ARBA00022737"/>
    </source>
</evidence>
<dbReference type="Pfam" id="PF20518">
    <property type="entry name" value="Apc1_MidN"/>
    <property type="match status" value="2"/>
</dbReference>
<dbReference type="Proteomes" id="UP000825935">
    <property type="component" value="Chromosome 30"/>
</dbReference>
<organism evidence="15 16">
    <name type="scientific">Ceratopteris richardii</name>
    <name type="common">Triangle waterfern</name>
    <dbReference type="NCBI Taxonomy" id="49495"/>
    <lineage>
        <taxon>Eukaryota</taxon>
        <taxon>Viridiplantae</taxon>
        <taxon>Streptophyta</taxon>
        <taxon>Embryophyta</taxon>
        <taxon>Tracheophyta</taxon>
        <taxon>Polypodiopsida</taxon>
        <taxon>Polypodiidae</taxon>
        <taxon>Polypodiales</taxon>
        <taxon>Pteridineae</taxon>
        <taxon>Pteridaceae</taxon>
        <taxon>Parkerioideae</taxon>
        <taxon>Ceratopteris</taxon>
    </lineage>
</organism>
<evidence type="ECO:0000259" key="13">
    <source>
        <dbReference type="Pfam" id="PF20518"/>
    </source>
</evidence>
<evidence type="ECO:0000259" key="14">
    <source>
        <dbReference type="Pfam" id="PF21282"/>
    </source>
</evidence>
<feature type="domain" description="Anaphase-promoting complex subunit 1 C-terminal" evidence="12">
    <location>
        <begin position="1565"/>
        <end position="1740"/>
    </location>
</feature>
<evidence type="ECO:0000313" key="16">
    <source>
        <dbReference type="Proteomes" id="UP000825935"/>
    </source>
</evidence>
<keyword evidence="8" id="KW-0833">Ubl conjugation pathway</keyword>
<proteinExistence type="inferred from homology"/>
<dbReference type="Gene3D" id="1.25.10.10">
    <property type="entry name" value="Leucine-rich Repeat Variant"/>
    <property type="match status" value="2"/>
</dbReference>
<protein>
    <recommendedName>
        <fullName evidence="4">Anaphase-promoting complex subunit 1</fullName>
    </recommendedName>
</protein>
<evidence type="ECO:0000256" key="9">
    <source>
        <dbReference type="ARBA" id="ARBA00023242"/>
    </source>
</evidence>
<dbReference type="InterPro" id="IPR048971">
    <property type="entry name" value="Apc1_3rd"/>
</dbReference>
<evidence type="ECO:0000259" key="11">
    <source>
        <dbReference type="Pfam" id="PF12859"/>
    </source>
</evidence>
<dbReference type="PANTHER" id="PTHR12827:SF3">
    <property type="entry name" value="ANAPHASE-PROMOTING COMPLEX SUBUNIT 1"/>
    <property type="match status" value="1"/>
</dbReference>
<dbReference type="Pfam" id="PF21282">
    <property type="entry name" value="APC1_3rd"/>
    <property type="match status" value="1"/>
</dbReference>
<dbReference type="InterPro" id="IPR046794">
    <property type="entry name" value="Apc1_MidN"/>
</dbReference>
<dbReference type="InterPro" id="IPR024990">
    <property type="entry name" value="Apc1"/>
</dbReference>
<evidence type="ECO:0000256" key="3">
    <source>
        <dbReference type="ARBA" id="ARBA00010547"/>
    </source>
</evidence>
<feature type="domain" description="Anaphase-promoting complex subunit 1 middle" evidence="13">
    <location>
        <begin position="687"/>
        <end position="749"/>
    </location>
</feature>
<keyword evidence="10" id="KW-0131">Cell cycle</keyword>